<dbReference type="RefSeq" id="WP_102247817.1">
    <property type="nucleotide sequence ID" value="NZ_CP025682.1"/>
</dbReference>
<comment type="subunit">
    <text evidence="6">Homodimer.</text>
</comment>
<reference evidence="7 8" key="1">
    <citation type="submission" date="2018-01" db="EMBL/GenBank/DDBJ databases">
        <authorList>
            <person name="Fu G.-Y."/>
        </authorList>
    </citation>
    <scope>NUCLEOTIDE SEQUENCE [LARGE SCALE GENOMIC DNA]</scope>
    <source>
        <strain evidence="7 8">SY39</strain>
    </source>
</reference>
<dbReference type="EMBL" id="CP025682">
    <property type="protein sequence ID" value="AUN95772.1"/>
    <property type="molecule type" value="Genomic_DNA"/>
</dbReference>
<dbReference type="KEGG" id="atw:C0099_13030"/>
<dbReference type="GO" id="GO:0070038">
    <property type="term" value="F:rRNA (pseudouridine-N3-)-methyltransferase activity"/>
    <property type="evidence" value="ECO:0007669"/>
    <property type="project" value="UniProtKB-UniRule"/>
</dbReference>
<feature type="binding site" evidence="6">
    <location>
        <begin position="123"/>
        <end position="128"/>
    </location>
    <ligand>
        <name>S-adenosyl-L-methionine</name>
        <dbReference type="ChEBI" id="CHEBI:59789"/>
    </ligand>
</feature>
<evidence type="ECO:0000256" key="5">
    <source>
        <dbReference type="ARBA" id="ARBA00038303"/>
    </source>
</evidence>
<accession>A0A2I6S942</accession>
<dbReference type="NCBIfam" id="TIGR00246">
    <property type="entry name" value="tRNA_RlmH_YbeA"/>
    <property type="match status" value="1"/>
</dbReference>
<keyword evidence="4 6" id="KW-0949">S-adenosyl-L-methionine</keyword>
<keyword evidence="3 6" id="KW-0808">Transferase</keyword>
<keyword evidence="8" id="KW-1185">Reference proteome</keyword>
<keyword evidence="6" id="KW-0963">Cytoplasm</keyword>
<organism evidence="7 8">
    <name type="scientific">Pseudazoarcus pumilus</name>
    <dbReference type="NCBI Taxonomy" id="2067960"/>
    <lineage>
        <taxon>Bacteria</taxon>
        <taxon>Pseudomonadati</taxon>
        <taxon>Pseudomonadota</taxon>
        <taxon>Betaproteobacteria</taxon>
        <taxon>Rhodocyclales</taxon>
        <taxon>Zoogloeaceae</taxon>
        <taxon>Pseudazoarcus</taxon>
    </lineage>
</organism>
<feature type="binding site" evidence="6">
    <location>
        <position position="73"/>
    </location>
    <ligand>
        <name>S-adenosyl-L-methionine</name>
        <dbReference type="ChEBI" id="CHEBI:59789"/>
    </ligand>
</feature>
<dbReference type="HAMAP" id="MF_00658">
    <property type="entry name" value="23SrRNA_methyltr_H"/>
    <property type="match status" value="1"/>
</dbReference>
<sequence length="156" mass="17158">MKLLVVAVGTRMPAWVDAGFTEFARRMPREMPLELVEVKAEPRNTGKTVEAMQAAEAARITAALPARCRRVILDEHGRDLTTAALAARLAAWRESGEDVALIVGGPDGLADSLKRDATEAIRLSSLTLPHALVRPLLAEALYRAWSVTRNHPYHRE</sequence>
<dbReference type="Proteomes" id="UP000242205">
    <property type="component" value="Chromosome"/>
</dbReference>
<dbReference type="OrthoDB" id="9806643at2"/>
<evidence type="ECO:0000313" key="8">
    <source>
        <dbReference type="Proteomes" id="UP000242205"/>
    </source>
</evidence>
<dbReference type="CDD" id="cd18081">
    <property type="entry name" value="RlmH-like"/>
    <property type="match status" value="1"/>
</dbReference>
<keyword evidence="2 6" id="KW-0489">Methyltransferase</keyword>
<dbReference type="AlphaFoldDB" id="A0A2I6S942"/>
<dbReference type="InterPro" id="IPR029026">
    <property type="entry name" value="tRNA_m1G_MTases_N"/>
</dbReference>
<dbReference type="InterPro" id="IPR029028">
    <property type="entry name" value="Alpha/beta_knot_MTases"/>
</dbReference>
<dbReference type="PANTHER" id="PTHR33603">
    <property type="entry name" value="METHYLTRANSFERASE"/>
    <property type="match status" value="1"/>
</dbReference>
<evidence type="ECO:0000256" key="2">
    <source>
        <dbReference type="ARBA" id="ARBA00022603"/>
    </source>
</evidence>
<comment type="function">
    <text evidence="6">Specifically methylates the pseudouridine at position 1915 (m3Psi1915) in 23S rRNA.</text>
</comment>
<dbReference type="GO" id="GO:0005737">
    <property type="term" value="C:cytoplasm"/>
    <property type="evidence" value="ECO:0007669"/>
    <property type="project" value="UniProtKB-SubCell"/>
</dbReference>
<evidence type="ECO:0000256" key="1">
    <source>
        <dbReference type="ARBA" id="ARBA00022552"/>
    </source>
</evidence>
<dbReference type="PIRSF" id="PIRSF004505">
    <property type="entry name" value="MT_bac"/>
    <property type="match status" value="1"/>
</dbReference>
<keyword evidence="1 6" id="KW-0698">rRNA processing</keyword>
<gene>
    <name evidence="6" type="primary">rlmH</name>
    <name evidence="7" type="ORF">C0099_13030</name>
</gene>
<feature type="binding site" evidence="6">
    <location>
        <position position="104"/>
    </location>
    <ligand>
        <name>S-adenosyl-L-methionine</name>
        <dbReference type="ChEBI" id="CHEBI:59789"/>
    </ligand>
</feature>
<dbReference type="Pfam" id="PF02590">
    <property type="entry name" value="SPOUT_MTase"/>
    <property type="match status" value="1"/>
</dbReference>
<evidence type="ECO:0000256" key="3">
    <source>
        <dbReference type="ARBA" id="ARBA00022679"/>
    </source>
</evidence>
<proteinExistence type="inferred from homology"/>
<comment type="catalytic activity">
    <reaction evidence="6">
        <text>pseudouridine(1915) in 23S rRNA + S-adenosyl-L-methionine = N(3)-methylpseudouridine(1915) in 23S rRNA + S-adenosyl-L-homocysteine + H(+)</text>
        <dbReference type="Rhea" id="RHEA:42752"/>
        <dbReference type="Rhea" id="RHEA-COMP:10221"/>
        <dbReference type="Rhea" id="RHEA-COMP:10222"/>
        <dbReference type="ChEBI" id="CHEBI:15378"/>
        <dbReference type="ChEBI" id="CHEBI:57856"/>
        <dbReference type="ChEBI" id="CHEBI:59789"/>
        <dbReference type="ChEBI" id="CHEBI:65314"/>
        <dbReference type="ChEBI" id="CHEBI:74486"/>
        <dbReference type="EC" id="2.1.1.177"/>
    </reaction>
</comment>
<dbReference type="NCBIfam" id="NF000986">
    <property type="entry name" value="PRK00103.1-4"/>
    <property type="match status" value="1"/>
</dbReference>
<evidence type="ECO:0000256" key="6">
    <source>
        <dbReference type="HAMAP-Rule" id="MF_00658"/>
    </source>
</evidence>
<evidence type="ECO:0000313" key="7">
    <source>
        <dbReference type="EMBL" id="AUN95772.1"/>
    </source>
</evidence>
<comment type="subcellular location">
    <subcellularLocation>
        <location evidence="6">Cytoplasm</location>
    </subcellularLocation>
</comment>
<name>A0A2I6S942_9RHOO</name>
<comment type="similarity">
    <text evidence="5 6">Belongs to the RNA methyltransferase RlmH family.</text>
</comment>
<dbReference type="PANTHER" id="PTHR33603:SF1">
    <property type="entry name" value="RIBOSOMAL RNA LARGE SUBUNIT METHYLTRANSFERASE H"/>
    <property type="match status" value="1"/>
</dbReference>
<dbReference type="Gene3D" id="3.40.1280.10">
    <property type="match status" value="1"/>
</dbReference>
<protein>
    <recommendedName>
        <fullName evidence="6">Ribosomal RNA large subunit methyltransferase H</fullName>
        <ecNumber evidence="6">2.1.1.177</ecNumber>
    </recommendedName>
    <alternativeName>
        <fullName evidence="6">23S rRNA (pseudouridine1915-N3)-methyltransferase</fullName>
    </alternativeName>
    <alternativeName>
        <fullName evidence="6">23S rRNA m3Psi1915 methyltransferase</fullName>
    </alternativeName>
    <alternativeName>
        <fullName evidence="6">rRNA (pseudouridine-N3-)-methyltransferase RlmH</fullName>
    </alternativeName>
</protein>
<dbReference type="SUPFAM" id="SSF75217">
    <property type="entry name" value="alpha/beta knot"/>
    <property type="match status" value="1"/>
</dbReference>
<dbReference type="EC" id="2.1.1.177" evidence="6"/>
<evidence type="ECO:0000256" key="4">
    <source>
        <dbReference type="ARBA" id="ARBA00022691"/>
    </source>
</evidence>
<dbReference type="InterPro" id="IPR003742">
    <property type="entry name" value="RlmH-like"/>
</dbReference>